<protein>
    <submittedName>
        <fullName evidence="1">Phage XkdN-like tail assembly chaperone protein, TAC</fullName>
    </submittedName>
</protein>
<gene>
    <name evidence="1" type="ORF">SAMN03080606_03115</name>
</gene>
<dbReference type="Gene3D" id="3.30.2220.30">
    <property type="match status" value="1"/>
</dbReference>
<dbReference type="EMBL" id="FMUS01000022">
    <property type="protein sequence ID" value="SCY93248.1"/>
    <property type="molecule type" value="Genomic_DNA"/>
</dbReference>
<dbReference type="RefSeq" id="WP_091545415.1">
    <property type="nucleotide sequence ID" value="NZ_FMUS01000022.1"/>
</dbReference>
<dbReference type="Pfam" id="PF08890">
    <property type="entry name" value="Phage_TAC_5"/>
    <property type="match status" value="1"/>
</dbReference>
<dbReference type="InterPro" id="IPR014986">
    <property type="entry name" value="XkdN-like"/>
</dbReference>
<dbReference type="InterPro" id="IPR038559">
    <property type="entry name" value="XkdN-like_sf"/>
</dbReference>
<evidence type="ECO:0000313" key="2">
    <source>
        <dbReference type="Proteomes" id="UP000198636"/>
    </source>
</evidence>
<name>A0A1G5JZQ5_9FIRM</name>
<sequence>MNDLQLFFAQNVESDIVEEFVVSERFKNKEGKAVSWKIKAITEAENETIRKSATKLTKGKNGIKVPETSPEEYLSKLIVASVVFPNLKDAQLQKSYGVIGSDELIKKMLLAGEYSSLVEKIQKTNGFNVDINEIVDEVKN</sequence>
<proteinExistence type="predicted"/>
<dbReference type="AlphaFoldDB" id="A0A1G5JZQ5"/>
<evidence type="ECO:0000313" key="1">
    <source>
        <dbReference type="EMBL" id="SCY93248.1"/>
    </source>
</evidence>
<accession>A0A1G5JZQ5</accession>
<dbReference type="Proteomes" id="UP000198636">
    <property type="component" value="Unassembled WGS sequence"/>
</dbReference>
<keyword evidence="2" id="KW-1185">Reference proteome</keyword>
<dbReference type="OrthoDB" id="1807498at2"/>
<dbReference type="STRING" id="1120976.SAMN03080606_03115"/>
<reference evidence="1 2" key="1">
    <citation type="submission" date="2016-10" db="EMBL/GenBank/DDBJ databases">
        <authorList>
            <person name="de Groot N.N."/>
        </authorList>
    </citation>
    <scope>NUCLEOTIDE SEQUENCE [LARGE SCALE GENOMIC DNA]</scope>
    <source>
        <strain evidence="1 2">DSM 18978</strain>
    </source>
</reference>
<organism evidence="1 2">
    <name type="scientific">Alkaliphilus peptidifermentans DSM 18978</name>
    <dbReference type="NCBI Taxonomy" id="1120976"/>
    <lineage>
        <taxon>Bacteria</taxon>
        <taxon>Bacillati</taxon>
        <taxon>Bacillota</taxon>
        <taxon>Clostridia</taxon>
        <taxon>Peptostreptococcales</taxon>
        <taxon>Natronincolaceae</taxon>
        <taxon>Alkaliphilus</taxon>
    </lineage>
</organism>